<dbReference type="PANTHER" id="PTHR45947">
    <property type="entry name" value="SULFOQUINOVOSYL TRANSFERASE SQD2"/>
    <property type="match status" value="1"/>
</dbReference>
<evidence type="ECO:0000259" key="2">
    <source>
        <dbReference type="Pfam" id="PF13439"/>
    </source>
</evidence>
<evidence type="ECO:0000313" key="4">
    <source>
        <dbReference type="Proteomes" id="UP000029998"/>
    </source>
</evidence>
<dbReference type="AlphaFoldDB" id="A0A0A0ETP1"/>
<feature type="domain" description="Glycosyl transferase family 1" evidence="1">
    <location>
        <begin position="181"/>
        <end position="355"/>
    </location>
</feature>
<proteinExistence type="predicted"/>
<dbReference type="eggNOG" id="COG0438">
    <property type="taxonomic scope" value="Bacteria"/>
</dbReference>
<dbReference type="SUPFAM" id="SSF53756">
    <property type="entry name" value="UDP-Glycosyltransferase/glycogen phosphorylase"/>
    <property type="match status" value="1"/>
</dbReference>
<feature type="domain" description="Glycosyltransferase subfamily 4-like N-terminal" evidence="2">
    <location>
        <begin position="20"/>
        <end position="168"/>
    </location>
</feature>
<evidence type="ECO:0000313" key="3">
    <source>
        <dbReference type="EMBL" id="KGM53854.1"/>
    </source>
</evidence>
<organism evidence="3 4">
    <name type="scientific">Lysobacter daejeonensis GH1-9</name>
    <dbReference type="NCBI Taxonomy" id="1385517"/>
    <lineage>
        <taxon>Bacteria</taxon>
        <taxon>Pseudomonadati</taxon>
        <taxon>Pseudomonadota</taxon>
        <taxon>Gammaproteobacteria</taxon>
        <taxon>Lysobacterales</taxon>
        <taxon>Lysobacteraceae</taxon>
        <taxon>Aerolutibacter</taxon>
    </lineage>
</organism>
<gene>
    <name evidence="3" type="ORF">N800_03630</name>
</gene>
<protein>
    <recommendedName>
        <fullName evidence="5">Glycosyl transferase</fullName>
    </recommendedName>
</protein>
<dbReference type="GO" id="GO:0016758">
    <property type="term" value="F:hexosyltransferase activity"/>
    <property type="evidence" value="ECO:0007669"/>
    <property type="project" value="TreeGrafter"/>
</dbReference>
<dbReference type="InterPro" id="IPR050194">
    <property type="entry name" value="Glycosyltransferase_grp1"/>
</dbReference>
<dbReference type="Gene3D" id="3.40.50.2000">
    <property type="entry name" value="Glycogen Phosphorylase B"/>
    <property type="match status" value="2"/>
</dbReference>
<dbReference type="CDD" id="cd03801">
    <property type="entry name" value="GT4_PimA-like"/>
    <property type="match status" value="1"/>
</dbReference>
<evidence type="ECO:0008006" key="5">
    <source>
        <dbReference type="Google" id="ProtNLM"/>
    </source>
</evidence>
<dbReference type="OrthoDB" id="4611853at2"/>
<dbReference type="Pfam" id="PF13439">
    <property type="entry name" value="Glyco_transf_4"/>
    <property type="match status" value="1"/>
</dbReference>
<evidence type="ECO:0000259" key="1">
    <source>
        <dbReference type="Pfam" id="PF00534"/>
    </source>
</evidence>
<dbReference type="PANTHER" id="PTHR45947:SF3">
    <property type="entry name" value="SULFOQUINOVOSYL TRANSFERASE SQD2"/>
    <property type="match status" value="1"/>
</dbReference>
<comment type="caution">
    <text evidence="3">The sequence shown here is derived from an EMBL/GenBank/DDBJ whole genome shotgun (WGS) entry which is preliminary data.</text>
</comment>
<dbReference type="STRING" id="1385517.N800_03630"/>
<dbReference type="Proteomes" id="UP000029998">
    <property type="component" value="Unassembled WGS sequence"/>
</dbReference>
<reference evidence="3 4" key="1">
    <citation type="submission" date="2013-08" db="EMBL/GenBank/DDBJ databases">
        <title>Genome sequencing of Lysobacter.</title>
        <authorList>
            <person name="Zhang S."/>
            <person name="Wang G."/>
        </authorList>
    </citation>
    <scope>NUCLEOTIDE SEQUENCE [LARGE SCALE GENOMIC DNA]</scope>
    <source>
        <strain evidence="3 4">GH1-9</strain>
    </source>
</reference>
<dbReference type="InterPro" id="IPR001296">
    <property type="entry name" value="Glyco_trans_1"/>
</dbReference>
<dbReference type="Pfam" id="PF00534">
    <property type="entry name" value="Glycos_transf_1"/>
    <property type="match status" value="1"/>
</dbReference>
<dbReference type="EMBL" id="AVPU01000020">
    <property type="protein sequence ID" value="KGM53854.1"/>
    <property type="molecule type" value="Genomic_DNA"/>
</dbReference>
<sequence length="380" mass="41023">MVCMRNRVLLITRNLPPLRGGMERLNLHLVSSLVGEYEVAIVGPTGCAAHLPAARRDCSEVPHRPLLRFMLGALWASFRLAWRARPLIVLAGSGLTAPIAWLVARLAGARCIVYVHGLDLVATHPVYRVFWLPFIRHADMVLANSVNTAQLAMRCGVTSSRVSVLHPGTKVPGHDSALSSEFRAIHGFGDRPILLSVGRLTPRKGLVEFVLDVFPEVLKAQPDALLVVIGADAHDALSSVPGSQCQRIRDAAVRAGIDHALHMLPPCSDATLAMAYCSADVHVFPIRSVPGDVEGFGMVAIEAAAHGLPTVAFAVGGVADAVVEGRSGSLVAEGDYLRFADKVVEWISRREDRRVASACIEAARLFSWERFGKQLRANLV</sequence>
<accession>A0A0A0ETP1</accession>
<name>A0A0A0ETP1_9GAMM</name>
<keyword evidence="4" id="KW-1185">Reference proteome</keyword>
<dbReference type="InterPro" id="IPR028098">
    <property type="entry name" value="Glyco_trans_4-like_N"/>
</dbReference>